<dbReference type="InterPro" id="IPR058163">
    <property type="entry name" value="LysR-type_TF_proteobact-type"/>
</dbReference>
<dbReference type="CDD" id="cd08422">
    <property type="entry name" value="PBP2_CrgA_like"/>
    <property type="match status" value="1"/>
</dbReference>
<evidence type="ECO:0000256" key="2">
    <source>
        <dbReference type="ARBA" id="ARBA00023015"/>
    </source>
</evidence>
<dbReference type="InterPro" id="IPR036388">
    <property type="entry name" value="WH-like_DNA-bd_sf"/>
</dbReference>
<dbReference type="KEGG" id="vni:VIBNI_A3571"/>
<dbReference type="RefSeq" id="WP_022551967.1">
    <property type="nucleotide sequence ID" value="NC_022528.1"/>
</dbReference>
<dbReference type="PANTHER" id="PTHR30537:SF81">
    <property type="entry name" value="TRANSCRIPTIONAL REGULATOR-RELATED"/>
    <property type="match status" value="1"/>
</dbReference>
<gene>
    <name evidence="6" type="ORF">VIBNI_A3571</name>
</gene>
<name>U4K9Y2_9VIBR</name>
<comment type="similarity">
    <text evidence="1">Belongs to the LysR transcriptional regulatory family.</text>
</comment>
<dbReference type="EMBL" id="FO203526">
    <property type="protein sequence ID" value="CCO59545.1"/>
    <property type="molecule type" value="Genomic_DNA"/>
</dbReference>
<evidence type="ECO:0000313" key="6">
    <source>
        <dbReference type="EMBL" id="CCO59545.1"/>
    </source>
</evidence>
<dbReference type="Pfam" id="PF03466">
    <property type="entry name" value="LysR_substrate"/>
    <property type="match status" value="1"/>
</dbReference>
<keyword evidence="3" id="KW-0238">DNA-binding</keyword>
<evidence type="ECO:0000313" key="7">
    <source>
        <dbReference type="Proteomes" id="UP000016895"/>
    </source>
</evidence>
<evidence type="ECO:0000259" key="5">
    <source>
        <dbReference type="PROSITE" id="PS50931"/>
    </source>
</evidence>
<keyword evidence="7" id="KW-1185">Reference proteome</keyword>
<dbReference type="PATRIC" id="fig|1260221.3.peg.3389"/>
<protein>
    <submittedName>
        <fullName evidence="6">Putative LysR family transcriptional regulator</fullName>
    </submittedName>
</protein>
<dbReference type="GO" id="GO:0003700">
    <property type="term" value="F:DNA-binding transcription factor activity"/>
    <property type="evidence" value="ECO:0007669"/>
    <property type="project" value="InterPro"/>
</dbReference>
<proteinExistence type="inferred from homology"/>
<evidence type="ECO:0000256" key="4">
    <source>
        <dbReference type="ARBA" id="ARBA00023163"/>
    </source>
</evidence>
<evidence type="ECO:0000256" key="3">
    <source>
        <dbReference type="ARBA" id="ARBA00023125"/>
    </source>
</evidence>
<sequence>MLNELKRIAIFNKVVECGSFTMAGESLGLAKSKVSEQITSLESTLNVRLLHRTTRKINLTTEGITFYQYSSGLLKVAEEAFSSINHLASEVCGTIRIGTTIDVGSFVLTPLLSKFSEQYPNVVFDIQLDDGVQDPVEANLDIVLRIGELTASSLVGRVLAPFELGVYASQDYLSKAPPIRQLQDIEKHNWVCLTRSNLPNDILPLTNGSGDIHRVKTHPKHICNAPLGSMSMVQQGMGIGLIANFLVEEVNDPTLVRLFPDFYQKGPTMNILYPSRKNLAPRVRLFIDYLIEKIQPQ</sequence>
<reference evidence="6 7" key="1">
    <citation type="journal article" date="2013" name="ISME J.">
        <title>Comparative genomics of pathogenic lineages of Vibrio nigripulchritudo identifies virulence-associated traits.</title>
        <authorList>
            <person name="Goudenege D."/>
            <person name="Labreuche Y."/>
            <person name="Krin E."/>
            <person name="Ansquer D."/>
            <person name="Mangenot S."/>
            <person name="Calteau A."/>
            <person name="Medigue C."/>
            <person name="Mazel D."/>
            <person name="Polz M.F."/>
            <person name="Le Roux F."/>
        </authorList>
    </citation>
    <scope>NUCLEOTIDE SEQUENCE [LARGE SCALE GENOMIC DNA]</scope>
    <source>
        <strain evidence="7">SnF1</strain>
    </source>
</reference>
<dbReference type="SUPFAM" id="SSF46785">
    <property type="entry name" value="Winged helix' DNA-binding domain"/>
    <property type="match status" value="1"/>
</dbReference>
<dbReference type="GO" id="GO:0043565">
    <property type="term" value="F:sequence-specific DNA binding"/>
    <property type="evidence" value="ECO:0007669"/>
    <property type="project" value="TreeGrafter"/>
</dbReference>
<dbReference type="InterPro" id="IPR036390">
    <property type="entry name" value="WH_DNA-bd_sf"/>
</dbReference>
<dbReference type="AlphaFoldDB" id="U4K9Y2"/>
<dbReference type="STRING" id="28173.VIBNI_A3571"/>
<feature type="domain" description="HTH lysR-type" evidence="5">
    <location>
        <begin position="1"/>
        <end position="60"/>
    </location>
</feature>
<keyword evidence="2" id="KW-0805">Transcription regulation</keyword>
<dbReference type="GO" id="GO:0006351">
    <property type="term" value="P:DNA-templated transcription"/>
    <property type="evidence" value="ECO:0007669"/>
    <property type="project" value="TreeGrafter"/>
</dbReference>
<dbReference type="GeneID" id="97542817"/>
<dbReference type="PANTHER" id="PTHR30537">
    <property type="entry name" value="HTH-TYPE TRANSCRIPTIONAL REGULATOR"/>
    <property type="match status" value="1"/>
</dbReference>
<dbReference type="InterPro" id="IPR000847">
    <property type="entry name" value="LysR_HTH_N"/>
</dbReference>
<dbReference type="OrthoDB" id="9786526at2"/>
<evidence type="ECO:0000256" key="1">
    <source>
        <dbReference type="ARBA" id="ARBA00009437"/>
    </source>
</evidence>
<accession>U4K9Y2</accession>
<dbReference type="Gene3D" id="3.40.190.290">
    <property type="match status" value="1"/>
</dbReference>
<dbReference type="Pfam" id="PF00126">
    <property type="entry name" value="HTH_1"/>
    <property type="match status" value="1"/>
</dbReference>
<keyword evidence="4" id="KW-0804">Transcription</keyword>
<dbReference type="SUPFAM" id="SSF53850">
    <property type="entry name" value="Periplasmic binding protein-like II"/>
    <property type="match status" value="1"/>
</dbReference>
<dbReference type="InterPro" id="IPR005119">
    <property type="entry name" value="LysR_subst-bd"/>
</dbReference>
<dbReference type="eggNOG" id="COG0583">
    <property type="taxonomic scope" value="Bacteria"/>
</dbReference>
<dbReference type="FunFam" id="1.10.10.10:FF:000001">
    <property type="entry name" value="LysR family transcriptional regulator"/>
    <property type="match status" value="1"/>
</dbReference>
<dbReference type="PROSITE" id="PS50931">
    <property type="entry name" value="HTH_LYSR"/>
    <property type="match status" value="1"/>
</dbReference>
<dbReference type="Gene3D" id="1.10.10.10">
    <property type="entry name" value="Winged helix-like DNA-binding domain superfamily/Winged helix DNA-binding domain"/>
    <property type="match status" value="1"/>
</dbReference>
<dbReference type="Proteomes" id="UP000016895">
    <property type="component" value="Chromosome 1"/>
</dbReference>
<organism evidence="6 7">
    <name type="scientific">Vibrio nigripulchritudo</name>
    <dbReference type="NCBI Taxonomy" id="28173"/>
    <lineage>
        <taxon>Bacteria</taxon>
        <taxon>Pseudomonadati</taxon>
        <taxon>Pseudomonadota</taxon>
        <taxon>Gammaproteobacteria</taxon>
        <taxon>Vibrionales</taxon>
        <taxon>Vibrionaceae</taxon>
        <taxon>Vibrio</taxon>
    </lineage>
</organism>